<evidence type="ECO:0000313" key="2">
    <source>
        <dbReference type="EMBL" id="GAA4869163.1"/>
    </source>
</evidence>
<comment type="caution">
    <text evidence="2">The sequence shown here is derived from an EMBL/GenBank/DDBJ whole genome shotgun (WGS) entry which is preliminary data.</text>
</comment>
<organism evidence="2 3">
    <name type="scientific">Kitasatospora terrestris</name>
    <dbReference type="NCBI Taxonomy" id="258051"/>
    <lineage>
        <taxon>Bacteria</taxon>
        <taxon>Bacillati</taxon>
        <taxon>Actinomycetota</taxon>
        <taxon>Actinomycetes</taxon>
        <taxon>Kitasatosporales</taxon>
        <taxon>Streptomycetaceae</taxon>
        <taxon>Kitasatospora</taxon>
    </lineage>
</organism>
<keyword evidence="3" id="KW-1185">Reference proteome</keyword>
<evidence type="ECO:0000256" key="1">
    <source>
        <dbReference type="SAM" id="MobiDB-lite"/>
    </source>
</evidence>
<feature type="compositionally biased region" description="Gly residues" evidence="1">
    <location>
        <begin position="173"/>
        <end position="202"/>
    </location>
</feature>
<proteinExistence type="predicted"/>
<feature type="region of interest" description="Disordered" evidence="1">
    <location>
        <begin position="172"/>
        <end position="202"/>
    </location>
</feature>
<dbReference type="EMBL" id="BAABIS010000001">
    <property type="protein sequence ID" value="GAA4869163.1"/>
    <property type="molecule type" value="Genomic_DNA"/>
</dbReference>
<protein>
    <submittedName>
        <fullName evidence="2">Uncharacterized protein</fullName>
    </submittedName>
</protein>
<sequence>MDFATLRASQPGRLRAAAQAYRGEAERFVQYEPQWRDRVVRPAAEGWTGNAAQQAEAPLYDTQLRLANGEGLLRDTAETLDHAGVDLERAKEQMDDLVSRAEAAGWLVGEDGSLSRRPDEPQDDPQQAIVLQQQAEEISRRMADILRTATDVDADAAKKLQTLAAAAVDRVGAQGGGSGGAAGGGAAGGALGDGATGGRGFQ</sequence>
<dbReference type="RefSeq" id="WP_345699545.1">
    <property type="nucleotide sequence ID" value="NZ_BAABIS010000001.1"/>
</dbReference>
<reference evidence="3" key="1">
    <citation type="journal article" date="2019" name="Int. J. Syst. Evol. Microbiol.">
        <title>The Global Catalogue of Microorganisms (GCM) 10K type strain sequencing project: providing services to taxonomists for standard genome sequencing and annotation.</title>
        <authorList>
            <consortium name="The Broad Institute Genomics Platform"/>
            <consortium name="The Broad Institute Genome Sequencing Center for Infectious Disease"/>
            <person name="Wu L."/>
            <person name="Ma J."/>
        </authorList>
    </citation>
    <scope>NUCLEOTIDE SEQUENCE [LARGE SCALE GENOMIC DNA]</scope>
    <source>
        <strain evidence="3">JCM 13006</strain>
    </source>
</reference>
<dbReference type="Proteomes" id="UP001501752">
    <property type="component" value="Unassembled WGS sequence"/>
</dbReference>
<evidence type="ECO:0000313" key="3">
    <source>
        <dbReference type="Proteomes" id="UP001501752"/>
    </source>
</evidence>
<accession>A0ABP9E4R7</accession>
<gene>
    <name evidence="2" type="ORF">GCM10023235_54870</name>
</gene>
<name>A0ABP9E4R7_9ACTN</name>